<gene>
    <name evidence="1" type="ORF">CA85_49240</name>
</gene>
<dbReference type="Proteomes" id="UP000318053">
    <property type="component" value="Unassembled WGS sequence"/>
</dbReference>
<comment type="caution">
    <text evidence="1">The sequence shown here is derived from an EMBL/GenBank/DDBJ whole genome shotgun (WGS) entry which is preliminary data.</text>
</comment>
<accession>A0A5C5WZJ2</accession>
<dbReference type="SUPFAM" id="SSF143422">
    <property type="entry name" value="Transposase IS200-like"/>
    <property type="match status" value="2"/>
</dbReference>
<sequence length="286" mass="32021">MDWHAKVEPIYTAANTTTAYQLNWSLSIFGKVDLPDQAVWLGELQVATEVDGVRLLSVNVRSENTLQFLVSTRPVSSPSEIVRSVKGRLQYLIRDSIPNAFRRNYHIQSTGEANSSVLGQYVAGQAEKHPLADDGVQARFQALQFHDEAVDLSKPTIGTYGQFLNSLQIVVENTENWHEVREHHLQRVRDVIVRACEKKQWRLSRIGLVSDHIHVLLGAGVTEAPQSVALSLMNNVAFVYDMKRILKFSCYVGTFGGYDRGAVRKHEQRVAGSAGASPEPRPKEEE</sequence>
<dbReference type="AlphaFoldDB" id="A0A5C5WZJ2"/>
<evidence type="ECO:0000313" key="2">
    <source>
        <dbReference type="Proteomes" id="UP000318053"/>
    </source>
</evidence>
<evidence type="ECO:0000313" key="1">
    <source>
        <dbReference type="EMBL" id="TWT55511.1"/>
    </source>
</evidence>
<dbReference type="Gene3D" id="3.30.70.1290">
    <property type="entry name" value="Transposase IS200-like"/>
    <property type="match status" value="1"/>
</dbReference>
<proteinExistence type="predicted"/>
<protein>
    <submittedName>
        <fullName evidence="1">Transposase IS200 like protein</fullName>
    </submittedName>
</protein>
<dbReference type="GO" id="GO:0006313">
    <property type="term" value="P:DNA transposition"/>
    <property type="evidence" value="ECO:0007669"/>
    <property type="project" value="InterPro"/>
</dbReference>
<name>A0A5C5WZJ2_9BACT</name>
<keyword evidence="2" id="KW-1185">Reference proteome</keyword>
<dbReference type="GO" id="GO:0004803">
    <property type="term" value="F:transposase activity"/>
    <property type="evidence" value="ECO:0007669"/>
    <property type="project" value="InterPro"/>
</dbReference>
<organism evidence="1 2">
    <name type="scientific">Allorhodopirellula solitaria</name>
    <dbReference type="NCBI Taxonomy" id="2527987"/>
    <lineage>
        <taxon>Bacteria</taxon>
        <taxon>Pseudomonadati</taxon>
        <taxon>Planctomycetota</taxon>
        <taxon>Planctomycetia</taxon>
        <taxon>Pirellulales</taxon>
        <taxon>Pirellulaceae</taxon>
        <taxon>Allorhodopirellula</taxon>
    </lineage>
</organism>
<dbReference type="InterPro" id="IPR036515">
    <property type="entry name" value="Transposase_17_sf"/>
</dbReference>
<dbReference type="GO" id="GO:0003677">
    <property type="term" value="F:DNA binding"/>
    <property type="evidence" value="ECO:0007669"/>
    <property type="project" value="InterPro"/>
</dbReference>
<reference evidence="1 2" key="1">
    <citation type="submission" date="2019-02" db="EMBL/GenBank/DDBJ databases">
        <title>Deep-cultivation of Planctomycetes and their phenomic and genomic characterization uncovers novel biology.</title>
        <authorList>
            <person name="Wiegand S."/>
            <person name="Jogler M."/>
            <person name="Boedeker C."/>
            <person name="Pinto D."/>
            <person name="Vollmers J."/>
            <person name="Rivas-Marin E."/>
            <person name="Kohn T."/>
            <person name="Peeters S.H."/>
            <person name="Heuer A."/>
            <person name="Rast P."/>
            <person name="Oberbeckmann S."/>
            <person name="Bunk B."/>
            <person name="Jeske O."/>
            <person name="Meyerdierks A."/>
            <person name="Storesund J.E."/>
            <person name="Kallscheuer N."/>
            <person name="Luecker S."/>
            <person name="Lage O.M."/>
            <person name="Pohl T."/>
            <person name="Merkel B.J."/>
            <person name="Hornburger P."/>
            <person name="Mueller R.-W."/>
            <person name="Bruemmer F."/>
            <person name="Labrenz M."/>
            <person name="Spormann A.M."/>
            <person name="Op Den Camp H."/>
            <person name="Overmann J."/>
            <person name="Amann R."/>
            <person name="Jetten M.S.M."/>
            <person name="Mascher T."/>
            <person name="Medema M.H."/>
            <person name="Devos D.P."/>
            <person name="Kaster A.-K."/>
            <person name="Ovreas L."/>
            <person name="Rohde M."/>
            <person name="Galperin M.Y."/>
            <person name="Jogler C."/>
        </authorList>
    </citation>
    <scope>NUCLEOTIDE SEQUENCE [LARGE SCALE GENOMIC DNA]</scope>
    <source>
        <strain evidence="1 2">CA85</strain>
    </source>
</reference>
<dbReference type="EMBL" id="SJPK01000025">
    <property type="protein sequence ID" value="TWT55511.1"/>
    <property type="molecule type" value="Genomic_DNA"/>
</dbReference>